<gene>
    <name evidence="2" type="ORF">Hypma_013214</name>
</gene>
<accession>A0A369JGI3</accession>
<dbReference type="Pfam" id="PF18758">
    <property type="entry name" value="KDZ"/>
    <property type="match status" value="1"/>
</dbReference>
<dbReference type="Proteomes" id="UP000076154">
    <property type="component" value="Unassembled WGS sequence"/>
</dbReference>
<evidence type="ECO:0000313" key="2">
    <source>
        <dbReference type="EMBL" id="RDB19697.1"/>
    </source>
</evidence>
<protein>
    <recommendedName>
        <fullName evidence="1">CxC2-like cysteine cluster KDZ transposase-associated domain-containing protein</fullName>
    </recommendedName>
</protein>
<comment type="caution">
    <text evidence="2">The sequence shown here is derived from an EMBL/GenBank/DDBJ whole genome shotgun (WGS) entry which is preliminary data.</text>
</comment>
<dbReference type="PANTHER" id="PTHR33104:SF2">
    <property type="entry name" value="CXC3 LIKE CYSTEINE CLUSTER DOMAIN-CONTAINING PROTEIN"/>
    <property type="match status" value="1"/>
</dbReference>
<organism evidence="2 3">
    <name type="scientific">Hypsizygus marmoreus</name>
    <name type="common">White beech mushroom</name>
    <name type="synonym">Agaricus marmoreus</name>
    <dbReference type="NCBI Taxonomy" id="39966"/>
    <lineage>
        <taxon>Eukaryota</taxon>
        <taxon>Fungi</taxon>
        <taxon>Dikarya</taxon>
        <taxon>Basidiomycota</taxon>
        <taxon>Agaricomycotina</taxon>
        <taxon>Agaricomycetes</taxon>
        <taxon>Agaricomycetidae</taxon>
        <taxon>Agaricales</taxon>
        <taxon>Tricholomatineae</taxon>
        <taxon>Lyophyllaceae</taxon>
        <taxon>Hypsizygus</taxon>
    </lineage>
</organism>
<dbReference type="InterPro" id="IPR041457">
    <property type="entry name" value="CxC2_KDZ-assoc"/>
</dbReference>
<dbReference type="AlphaFoldDB" id="A0A369JGI3"/>
<dbReference type="STRING" id="39966.A0A369JGI3"/>
<evidence type="ECO:0000313" key="3">
    <source>
        <dbReference type="Proteomes" id="UP000076154"/>
    </source>
</evidence>
<dbReference type="OrthoDB" id="3257768at2759"/>
<dbReference type="PANTHER" id="PTHR33104">
    <property type="entry name" value="SI:DKEY-29D5.2"/>
    <property type="match status" value="1"/>
</dbReference>
<dbReference type="EMBL" id="LUEZ02000076">
    <property type="protein sequence ID" value="RDB19697.1"/>
    <property type="molecule type" value="Genomic_DNA"/>
</dbReference>
<reference evidence="2" key="1">
    <citation type="submission" date="2018-04" db="EMBL/GenBank/DDBJ databases">
        <title>Whole genome sequencing of Hypsizygus marmoreus.</title>
        <authorList>
            <person name="Choi I.-G."/>
            <person name="Min B."/>
            <person name="Kim J.-G."/>
            <person name="Kim S."/>
            <person name="Oh Y.-L."/>
            <person name="Kong W.-S."/>
            <person name="Park H."/>
            <person name="Jeong J."/>
            <person name="Song E.-S."/>
        </authorList>
    </citation>
    <scope>NUCLEOTIDE SEQUENCE [LARGE SCALE GENOMIC DNA]</scope>
    <source>
        <strain evidence="2">51987-8</strain>
    </source>
</reference>
<name>A0A369JGI3_HYPMA</name>
<dbReference type="InterPro" id="IPR040521">
    <property type="entry name" value="KDZ"/>
</dbReference>
<sequence length="687" mass="78590">MEQPETAFTFTVLEDFHVHSLSSKKSAMDYMNALQNYTDKAFPHSIPNRYRKFTRVVCMWRYLMTVRRSGQSHRIDGIMSHRRLGSLIVRCPACPEVGFNVDKKTMDDAEESKKHIYMLFLSTDGNFRLQRKHKQNDPDDVALNQGHGYFVDTAPYKNYLKHVGIETDQSTCSHLRAVQLQNLIKFKNADISGVVAVQCARHRFYLPQGMVDLQKGEAFANTDYALAYALGDCIDNRWITLSYDIWCQYSVKLLNRFKERFPAVAHVIERMDGAIPSVHVQGHVLACQLLWAFKYMMHSGKTYGEMIETSWAEQNQTAGSTKEQNNGHRHDSLDDFSGYWNWSKYHRMTATLQRLYTACVPRVKTCEETFDRLSEHHGPALVKQWEAMDIVPKQVNGIWTSVYEAKITDGPPIQGKAYQKLLSDERIAELAGHHPAEDAQIINIALGIEQQQERIKQLARTERENADQLVNACIKLRRDLNKWRRSQLDQYLKLCNDTNVVDPTNPENEKLQLPSQYNAHDRAALGLTDLAQVEFVLREGQAHDALQSLRLAIQTFNYNLKFKVDNVRGQGPNTRAQQFLSTLSSDKVNAADKYRRARVALIALGLTEDDRTLQPLFDNQLWSKNDSGPAALGDAKKEDPWFWTVGRSSGLSPAEEKEWSTECTCSNLHLHTHFSKSLVCSGLRQVV</sequence>
<proteinExistence type="predicted"/>
<dbReference type="InParanoid" id="A0A369JGI3"/>
<keyword evidence="3" id="KW-1185">Reference proteome</keyword>
<feature type="domain" description="CxC2-like cysteine cluster KDZ transposase-associated" evidence="1">
    <location>
        <begin position="2"/>
        <end position="40"/>
    </location>
</feature>
<evidence type="ECO:0000259" key="1">
    <source>
        <dbReference type="Pfam" id="PF18803"/>
    </source>
</evidence>
<dbReference type="Pfam" id="PF18803">
    <property type="entry name" value="CxC2"/>
    <property type="match status" value="1"/>
</dbReference>